<evidence type="ECO:0000313" key="5">
    <source>
        <dbReference type="Proteomes" id="UP000009168"/>
    </source>
</evidence>
<dbReference type="EMBL" id="GG662830">
    <property type="protein sequence ID" value="EAR88899.1"/>
    <property type="molecule type" value="Genomic_DNA"/>
</dbReference>
<dbReference type="GO" id="GO:0010507">
    <property type="term" value="P:negative regulation of autophagy"/>
    <property type="evidence" value="ECO:0007669"/>
    <property type="project" value="TreeGrafter"/>
</dbReference>
<organism evidence="4 5">
    <name type="scientific">Tetrahymena thermophila (strain SB210)</name>
    <dbReference type="NCBI Taxonomy" id="312017"/>
    <lineage>
        <taxon>Eukaryota</taxon>
        <taxon>Sar</taxon>
        <taxon>Alveolata</taxon>
        <taxon>Ciliophora</taxon>
        <taxon>Intramacronucleata</taxon>
        <taxon>Oligohymenophorea</taxon>
        <taxon>Hymenostomatida</taxon>
        <taxon>Tetrahymenina</taxon>
        <taxon>Tetrahymenidae</taxon>
        <taxon>Tetrahymena</taxon>
    </lineage>
</organism>
<dbReference type="GO" id="GO:0005634">
    <property type="term" value="C:nucleus"/>
    <property type="evidence" value="ECO:0007669"/>
    <property type="project" value="TreeGrafter"/>
</dbReference>
<dbReference type="GO" id="GO:0003924">
    <property type="term" value="F:GTPase activity"/>
    <property type="evidence" value="ECO:0007669"/>
    <property type="project" value="TreeGrafter"/>
</dbReference>
<dbReference type="AlphaFoldDB" id="Q22TY8"/>
<dbReference type="OMA" id="QQKDHIF"/>
<dbReference type="RefSeq" id="XP_001009144.1">
    <property type="nucleotide sequence ID" value="XM_001009144.1"/>
</dbReference>
<dbReference type="Gene3D" id="3.30.450.190">
    <property type="match status" value="1"/>
</dbReference>
<dbReference type="InParanoid" id="Q22TY8"/>
<dbReference type="InterPro" id="IPR006762">
    <property type="entry name" value="Gtr1_RagA"/>
</dbReference>
<reference evidence="5" key="1">
    <citation type="journal article" date="2006" name="PLoS Biol.">
        <title>Macronuclear genome sequence of the ciliate Tetrahymena thermophila, a model eukaryote.</title>
        <authorList>
            <person name="Eisen J.A."/>
            <person name="Coyne R.S."/>
            <person name="Wu M."/>
            <person name="Wu D."/>
            <person name="Thiagarajan M."/>
            <person name="Wortman J.R."/>
            <person name="Badger J.H."/>
            <person name="Ren Q."/>
            <person name="Amedeo P."/>
            <person name="Jones K.M."/>
            <person name="Tallon L.J."/>
            <person name="Delcher A.L."/>
            <person name="Salzberg S.L."/>
            <person name="Silva J.C."/>
            <person name="Haas B.J."/>
            <person name="Majoros W.H."/>
            <person name="Farzad M."/>
            <person name="Carlton J.M."/>
            <person name="Smith R.K. Jr."/>
            <person name="Garg J."/>
            <person name="Pearlman R.E."/>
            <person name="Karrer K.M."/>
            <person name="Sun L."/>
            <person name="Manning G."/>
            <person name="Elde N.C."/>
            <person name="Turkewitz A.P."/>
            <person name="Asai D.J."/>
            <person name="Wilkes D.E."/>
            <person name="Wang Y."/>
            <person name="Cai H."/>
            <person name="Collins K."/>
            <person name="Stewart B.A."/>
            <person name="Lee S.R."/>
            <person name="Wilamowska K."/>
            <person name="Weinberg Z."/>
            <person name="Ruzzo W.L."/>
            <person name="Wloga D."/>
            <person name="Gaertig J."/>
            <person name="Frankel J."/>
            <person name="Tsao C.-C."/>
            <person name="Gorovsky M.A."/>
            <person name="Keeling P.J."/>
            <person name="Waller R.F."/>
            <person name="Patron N.J."/>
            <person name="Cherry J.M."/>
            <person name="Stover N.A."/>
            <person name="Krieger C.J."/>
            <person name="del Toro C."/>
            <person name="Ryder H.F."/>
            <person name="Williamson S.C."/>
            <person name="Barbeau R.A."/>
            <person name="Hamilton E.P."/>
            <person name="Orias E."/>
        </authorList>
    </citation>
    <scope>NUCLEOTIDE SEQUENCE [LARGE SCALE GENOMIC DNA]</scope>
    <source>
        <strain evidence="5">SB210</strain>
    </source>
</reference>
<dbReference type="InterPro" id="IPR027417">
    <property type="entry name" value="P-loop_NTPase"/>
</dbReference>
<dbReference type="GeneID" id="7826117"/>
<dbReference type="Proteomes" id="UP000009168">
    <property type="component" value="Unassembled WGS sequence"/>
</dbReference>
<keyword evidence="3" id="KW-0342">GTP-binding</keyword>
<accession>Q22TY8</accession>
<dbReference type="GO" id="GO:0005525">
    <property type="term" value="F:GTP binding"/>
    <property type="evidence" value="ECO:0007669"/>
    <property type="project" value="UniProtKB-KW"/>
</dbReference>
<evidence type="ECO:0000256" key="1">
    <source>
        <dbReference type="ARBA" id="ARBA00007756"/>
    </source>
</evidence>
<dbReference type="STRING" id="312017.Q22TY8"/>
<name>Q22TY8_TETTS</name>
<dbReference type="PANTHER" id="PTHR11259:SF1">
    <property type="entry name" value="RAS-RELATED GTP-BINDING PROTEIN"/>
    <property type="match status" value="1"/>
</dbReference>
<sequence>MGSENAGKTSMYSVIFANYPARDTMGIGYTVGIDKQIIRFMGSLTLNLWDCAGQGKLMKNYFNKQKDIIFKDVQVLIYVFDIGSQDHIQEEDLIAYKSCLEKLAELSEGAKVFVLLHKIDLIDPLYQHEVFEKKKKLIQNYFVDSRVYIQGFFASSIWNETLYKAWSIIVQSLVPNLQQLKNQLKQLCHLCEIDEIVLYEKSTFLVIAYYNMKETCLLNYERVSNVIKKFKLSCNLTGSKIQKVLFSSNVSCSIQEFNENSFIMTVYQDSQVNQAAIDFNIKQCRSILEQSIKNIF</sequence>
<dbReference type="KEGG" id="tet:TTHERM_00264940"/>
<proteinExistence type="inferred from homology"/>
<dbReference type="GO" id="GO:1904263">
    <property type="term" value="P:positive regulation of TORC1 signaling"/>
    <property type="evidence" value="ECO:0007669"/>
    <property type="project" value="TreeGrafter"/>
</dbReference>
<evidence type="ECO:0000313" key="4">
    <source>
        <dbReference type="EMBL" id="EAR88899.1"/>
    </source>
</evidence>
<dbReference type="GO" id="GO:0009267">
    <property type="term" value="P:cellular response to starvation"/>
    <property type="evidence" value="ECO:0007669"/>
    <property type="project" value="TreeGrafter"/>
</dbReference>
<dbReference type="GO" id="GO:1990131">
    <property type="term" value="C:Gtr1-Gtr2 GTPase complex"/>
    <property type="evidence" value="ECO:0007669"/>
    <property type="project" value="TreeGrafter"/>
</dbReference>
<evidence type="ECO:0000256" key="2">
    <source>
        <dbReference type="ARBA" id="ARBA00022741"/>
    </source>
</evidence>
<comment type="similarity">
    <text evidence="1">Belongs to the GTR/RAG GTP-binding protein family.</text>
</comment>
<dbReference type="OrthoDB" id="10020193at2759"/>
<keyword evidence="5" id="KW-1185">Reference proteome</keyword>
<keyword evidence="2" id="KW-0547">Nucleotide-binding</keyword>
<evidence type="ECO:0000256" key="3">
    <source>
        <dbReference type="ARBA" id="ARBA00023134"/>
    </source>
</evidence>
<dbReference type="SUPFAM" id="SSF52540">
    <property type="entry name" value="P-loop containing nucleoside triphosphate hydrolases"/>
    <property type="match status" value="1"/>
</dbReference>
<gene>
    <name evidence="4" type="ORF">TTHERM_00264940</name>
</gene>
<dbReference type="GO" id="GO:0005764">
    <property type="term" value="C:lysosome"/>
    <property type="evidence" value="ECO:0007669"/>
    <property type="project" value="TreeGrafter"/>
</dbReference>
<dbReference type="PANTHER" id="PTHR11259">
    <property type="entry name" value="RAS-RELATED GTP BINDING RAG/GTR YEAST"/>
    <property type="match status" value="1"/>
</dbReference>
<dbReference type="HOGENOM" id="CLU_044099_0_0_1"/>
<dbReference type="Pfam" id="PF04670">
    <property type="entry name" value="Gtr1_RagA"/>
    <property type="match status" value="1"/>
</dbReference>
<dbReference type="Gene3D" id="3.40.50.300">
    <property type="entry name" value="P-loop containing nucleotide triphosphate hydrolases"/>
    <property type="match status" value="1"/>
</dbReference>
<dbReference type="eggNOG" id="KOG3886">
    <property type="taxonomic scope" value="Eukaryota"/>
</dbReference>
<protein>
    <submittedName>
        <fullName evidence="4">Gtr1/RagA G motif protein</fullName>
    </submittedName>
</protein>